<comment type="function">
    <text evidence="6">E1-like activating enzyme involved in the 2 ubiquitin-like systems required for cytoplasm to vacuole transport (Cvt) and autophagy. Activates ATG12 for its conjugation with ATG5 and ATG8 for its conjugation with phosphatidylethanolamine. Both systems are needed for the ATG8 association to Cvt vesicles and autophagosomes membranes. Autophagy is essential for maintenance of amino acid levels and protein synthesis under nitrogen starvation. Required for selective autophagic degradation of the nucleus (nucleophagy) as well as for mitophagy which contributes to regulate mitochondrial quantity and quality by eliminating the mitochondria to a basal level to fulfill cellular energy requirements and preventing excess ROS production.</text>
</comment>
<keyword evidence="10" id="KW-1185">Reference proteome</keyword>
<evidence type="ECO:0000313" key="10">
    <source>
        <dbReference type="Proteomes" id="UP001527925"/>
    </source>
</evidence>
<comment type="subunit">
    <text evidence="6">Homodimer.</text>
</comment>
<dbReference type="PANTHER" id="PTHR10953:SF3">
    <property type="entry name" value="UBIQUITIN-LIKE MODIFIER-ACTIVATING ENZYME ATG7"/>
    <property type="match status" value="1"/>
</dbReference>
<evidence type="ECO:0000256" key="4">
    <source>
        <dbReference type="ARBA" id="ARBA00022927"/>
    </source>
</evidence>
<dbReference type="PANTHER" id="PTHR10953">
    <property type="entry name" value="UBIQUITIN-ACTIVATING ENZYME E1"/>
    <property type="match status" value="1"/>
</dbReference>
<evidence type="ECO:0000256" key="6">
    <source>
        <dbReference type="RuleBase" id="RU366022"/>
    </source>
</evidence>
<dbReference type="InterPro" id="IPR042523">
    <property type="entry name" value="Atg7_N_2"/>
</dbReference>
<comment type="similarity">
    <text evidence="1 6">Belongs to the ATG7 family.</text>
</comment>
<dbReference type="Gene3D" id="3.40.140.100">
    <property type="entry name" value="Ubiquitin-like modifier-activating enzyme ATG7 C-terminal domain"/>
    <property type="match status" value="1"/>
</dbReference>
<keyword evidence="3 6" id="KW-0813">Transport</keyword>
<organism evidence="9 10">
    <name type="scientific">Polyrhizophydium stewartii</name>
    <dbReference type="NCBI Taxonomy" id="2732419"/>
    <lineage>
        <taxon>Eukaryota</taxon>
        <taxon>Fungi</taxon>
        <taxon>Fungi incertae sedis</taxon>
        <taxon>Chytridiomycota</taxon>
        <taxon>Chytridiomycota incertae sedis</taxon>
        <taxon>Chytridiomycetes</taxon>
        <taxon>Rhizophydiales</taxon>
        <taxon>Rhizophydiales incertae sedis</taxon>
        <taxon>Polyrhizophydium</taxon>
    </lineage>
</organism>
<dbReference type="CDD" id="cd01486">
    <property type="entry name" value="Apg7"/>
    <property type="match status" value="1"/>
</dbReference>
<dbReference type="Gene3D" id="3.40.50.720">
    <property type="entry name" value="NAD(P)-binding Rossmann-like Domain"/>
    <property type="match status" value="1"/>
</dbReference>
<keyword evidence="6" id="KW-0963">Cytoplasm</keyword>
<evidence type="ECO:0000259" key="7">
    <source>
        <dbReference type="Pfam" id="PF00899"/>
    </source>
</evidence>
<keyword evidence="6" id="KW-0833">Ubl conjugation pathway</keyword>
<dbReference type="NCBIfam" id="TIGR01381">
    <property type="entry name" value="E1_like_apg7"/>
    <property type="match status" value="1"/>
</dbReference>
<comment type="subcellular location">
    <subcellularLocation>
        <location evidence="6">Cytoplasm</location>
    </subcellularLocation>
    <subcellularLocation>
        <location evidence="6">Preautophagosomal structure</location>
    </subcellularLocation>
</comment>
<dbReference type="GO" id="GO:0004132">
    <property type="term" value="F:dCMP deaminase activity"/>
    <property type="evidence" value="ECO:0007669"/>
    <property type="project" value="UniProtKB-EC"/>
</dbReference>
<dbReference type="Proteomes" id="UP001527925">
    <property type="component" value="Unassembled WGS sequence"/>
</dbReference>
<reference evidence="9 10" key="1">
    <citation type="submission" date="2023-09" db="EMBL/GenBank/DDBJ databases">
        <title>Pangenome analysis of Batrachochytrium dendrobatidis and related Chytrids.</title>
        <authorList>
            <person name="Yacoub M.N."/>
            <person name="Stajich J.E."/>
            <person name="James T.Y."/>
        </authorList>
    </citation>
    <scope>NUCLEOTIDE SEQUENCE [LARGE SCALE GENOMIC DNA]</scope>
    <source>
        <strain evidence="9 10">JEL0888</strain>
    </source>
</reference>
<dbReference type="EMBL" id="JADGIZ020000004">
    <property type="protein sequence ID" value="KAL2919148.1"/>
    <property type="molecule type" value="Genomic_DNA"/>
</dbReference>
<dbReference type="SUPFAM" id="SSF69572">
    <property type="entry name" value="Activating enzymes of the ubiquitin-like proteins"/>
    <property type="match status" value="1"/>
</dbReference>
<dbReference type="InterPro" id="IPR032197">
    <property type="entry name" value="Atg7_N"/>
</dbReference>
<gene>
    <name evidence="9" type="primary">ATG7</name>
    <name evidence="9" type="ORF">HK105_201421</name>
</gene>
<dbReference type="InterPro" id="IPR035985">
    <property type="entry name" value="Ubiquitin-activating_enz"/>
</dbReference>
<evidence type="ECO:0000256" key="5">
    <source>
        <dbReference type="ARBA" id="ARBA00023006"/>
    </source>
</evidence>
<keyword evidence="4 6" id="KW-0653">Protein transport</keyword>
<proteinExistence type="inferred from homology"/>
<dbReference type="Pfam" id="PF00899">
    <property type="entry name" value="ThiF"/>
    <property type="match status" value="1"/>
</dbReference>
<accession>A0ABR4NHZ0</accession>
<sequence length="725" mass="78395">MAEPTLLQFEPFQSAIEATFWHTLGNNKINVYKLDDATVPIQGFYSSGDAFPLDRAGSSQPASAGGGAGAAGTAGAAAAPQDVLPARLCVNATSFSKLKRQINSREFLVPGTLKNTNTIEEFKAVDKNSLLKTITLEIWQDILSGAAAQDPRLLGRFLLLTFADLKKYKFYYWFAFPAILPLEPFKLETPVRPLAEVYGAESHGKPMAGMVAFMWGDKLTRSFMAYGQLDRLRSEYERFRAVSVSPGFFLLKTLENGGFAIADVAEFGTFFGEGQKQTIGFVDPSGLSENPGWPLRNFLALVATQWFARSVRVVCYRESSRRRDDISASIVLDVQLSAFADEPKSVGWEKGVQGKPSPRVADLAPLMDPTRLAETAVDLNLKLMRWRILPELQLDRISQTKCLLLGAGTLGCYVARILMAWGVRNITLVDNGKVSFSNPVRQPLFKFADCLDGGKPKAIAAAAALKEVFPGVNAVGCELSIPMPGHSIQSADVIKKNIAALEDLVRAHDAVFLLTDSRESRWLPTLLGASMGKIVLNAALGFDTFLVMRHGMRGTNPFAASAEGSDSPVSLGCYFCTDVVAPTDSLADRTLDQQCTVTRPGLSGIASALVVELLSSILSHPQGAWAPAVNETGVPGNSVLGAMPHQIRGSLGQFTNLLVVAQAFDKCPACSARVLDLYARNGHDFVLKGLASPKYLEEVSGLAELHSAGDTLDVEWDDDDDDDAM</sequence>
<dbReference type="InterPro" id="IPR045886">
    <property type="entry name" value="ThiF/MoeB/HesA"/>
</dbReference>
<evidence type="ECO:0000259" key="8">
    <source>
        <dbReference type="Pfam" id="PF16420"/>
    </source>
</evidence>
<feature type="domain" description="Ubiquitin-like modifier-activating enzyme Atg7 N-terminal" evidence="8">
    <location>
        <begin position="7"/>
        <end position="367"/>
    </location>
</feature>
<dbReference type="Pfam" id="PF16420">
    <property type="entry name" value="ATG7_N"/>
    <property type="match status" value="1"/>
</dbReference>
<evidence type="ECO:0000256" key="2">
    <source>
        <dbReference type="ARBA" id="ARBA00017647"/>
    </source>
</evidence>
<evidence type="ECO:0000256" key="3">
    <source>
        <dbReference type="ARBA" id="ARBA00022448"/>
    </source>
</evidence>
<feature type="domain" description="THIF-type NAD/FAD binding fold" evidence="7">
    <location>
        <begin position="384"/>
        <end position="628"/>
    </location>
</feature>
<protein>
    <recommendedName>
        <fullName evidence="2 6">Ubiquitin-like modifier-activating enzyme ATG7</fullName>
    </recommendedName>
    <alternativeName>
        <fullName evidence="6">Autophagy-related protein 7</fullName>
    </alternativeName>
</protein>
<evidence type="ECO:0000313" key="9">
    <source>
        <dbReference type="EMBL" id="KAL2919148.1"/>
    </source>
</evidence>
<keyword evidence="5 6" id="KW-0072">Autophagy</keyword>
<dbReference type="InterPro" id="IPR042522">
    <property type="entry name" value="Atg7_N_1"/>
</dbReference>
<keyword evidence="9" id="KW-0378">Hydrolase</keyword>
<dbReference type="InterPro" id="IPR000594">
    <property type="entry name" value="ThiF_NAD_FAD-bd"/>
</dbReference>
<dbReference type="Gene3D" id="3.40.140.70">
    <property type="entry name" value="Ubiquitin-like modifier-activating enzyme ATG7 N-terminal domain"/>
    <property type="match status" value="1"/>
</dbReference>
<evidence type="ECO:0000256" key="1">
    <source>
        <dbReference type="ARBA" id="ARBA00010931"/>
    </source>
</evidence>
<dbReference type="InterPro" id="IPR006285">
    <property type="entry name" value="Atg7"/>
</dbReference>
<comment type="caution">
    <text evidence="9">The sequence shown here is derived from an EMBL/GenBank/DDBJ whole genome shotgun (WGS) entry which is preliminary data.</text>
</comment>
<name>A0ABR4NHZ0_9FUNG</name>